<evidence type="ECO:0000313" key="2">
    <source>
        <dbReference type="EMBL" id="WSB73305.1"/>
    </source>
</evidence>
<name>A0ABZ1FS66_9ACTN</name>
<feature type="compositionally biased region" description="Low complexity" evidence="1">
    <location>
        <begin position="43"/>
        <end position="64"/>
    </location>
</feature>
<dbReference type="RefSeq" id="WP_326622900.1">
    <property type="nucleotide sequence ID" value="NZ_CP109106.1"/>
</dbReference>
<evidence type="ECO:0000256" key="1">
    <source>
        <dbReference type="SAM" id="MobiDB-lite"/>
    </source>
</evidence>
<sequence>MSETEQAVAEGEAPEGPVEDLSPAADSAPAADDPAPSAPEPVEPAAAPPSDATGANPAGAAADHPAAKIDGPRPSAQETGRQAPRRETGDGGDFTRYQQARQQNALNKLKRSAVANGSGSAFYAEQLTIGADTGIEIQVLSVSALTVAQHLDSHQDVAQQAQMASRLATQHVLVLAGQPGSGRQSTALKLLAGCCPDDSIKILHSEAQGILQALCRRADELLTPGGFVVDLDDQPLKLSTLETLGHLARKQRAFLVVIGEPGPVDPDRLRPHAFEHRRPALGDVLAVHLRRLLAGHPGACTQPDCTAEHTTAFISRMLESQQVQRTLDGAPSVRSVVEFADVLAQRVHAEDTSLNEVIGQWRDRLRRLAKQLLHVPAETSQGPVLDPHRQAFRIAYAFFHGHPLSDVFEAGEVLSATVLPRYETREPAPTNHVFERELDQLIPQEMRAGADATSGGRADDNPRRARLVDEELMHAVIEVVWHDYDSLRDPLREWLTALVAGPLERIRVRAAQIAGILLSHDFDSVYRDLIRHWAGESAAYRQSAALALEMAAHDPRLVHRVRGQIRSWLSSPRWQLQDSAARAYGTLVGAQDVPDTLWALRELGSRPELAFSSSVAFSMSWLYLAGAPGPTADALDHWITSDNDHLSQHAIRTLLILSRYGAGPDRRDRPVLADTAMTDPDRAEALVRLWRHALMGKDSSTRAWDLLRRWLLAGDADKELAAFLEVLVPRICARPLSLRAGFYLGMWAGRHPDSATLRRLRPQPPRGGRATDSAS</sequence>
<dbReference type="EMBL" id="CP109106">
    <property type="protein sequence ID" value="WSB73305.1"/>
    <property type="molecule type" value="Genomic_DNA"/>
</dbReference>
<protein>
    <recommendedName>
        <fullName evidence="4">AAA+ ATPase domain-containing protein</fullName>
    </recommendedName>
</protein>
<accession>A0ABZ1FS66</accession>
<dbReference type="SUPFAM" id="SSF48371">
    <property type="entry name" value="ARM repeat"/>
    <property type="match status" value="1"/>
</dbReference>
<dbReference type="InterPro" id="IPR016024">
    <property type="entry name" value="ARM-type_fold"/>
</dbReference>
<gene>
    <name evidence="2" type="ORF">OG863_38170</name>
</gene>
<feature type="region of interest" description="Disordered" evidence="1">
    <location>
        <begin position="1"/>
        <end position="94"/>
    </location>
</feature>
<feature type="compositionally biased region" description="Low complexity" evidence="1">
    <location>
        <begin position="22"/>
        <end position="35"/>
    </location>
</feature>
<feature type="region of interest" description="Disordered" evidence="1">
    <location>
        <begin position="756"/>
        <end position="775"/>
    </location>
</feature>
<evidence type="ECO:0000313" key="3">
    <source>
        <dbReference type="Proteomes" id="UP001344251"/>
    </source>
</evidence>
<dbReference type="Proteomes" id="UP001344251">
    <property type="component" value="Chromosome"/>
</dbReference>
<organism evidence="2 3">
    <name type="scientific">Streptomyces decoyicus</name>
    <dbReference type="NCBI Taxonomy" id="249567"/>
    <lineage>
        <taxon>Bacteria</taxon>
        <taxon>Bacillati</taxon>
        <taxon>Actinomycetota</taxon>
        <taxon>Actinomycetes</taxon>
        <taxon>Kitasatosporales</taxon>
        <taxon>Streptomycetaceae</taxon>
        <taxon>Streptomyces</taxon>
    </lineage>
</organism>
<evidence type="ECO:0008006" key="4">
    <source>
        <dbReference type="Google" id="ProtNLM"/>
    </source>
</evidence>
<keyword evidence="3" id="KW-1185">Reference proteome</keyword>
<proteinExistence type="predicted"/>
<reference evidence="2 3" key="1">
    <citation type="submission" date="2022-10" db="EMBL/GenBank/DDBJ databases">
        <title>The complete genomes of actinobacterial strains from the NBC collection.</title>
        <authorList>
            <person name="Joergensen T.S."/>
            <person name="Alvarez Arevalo M."/>
            <person name="Sterndorff E.B."/>
            <person name="Faurdal D."/>
            <person name="Vuksanovic O."/>
            <person name="Mourched A.-S."/>
            <person name="Charusanti P."/>
            <person name="Shaw S."/>
            <person name="Blin K."/>
            <person name="Weber T."/>
        </authorList>
    </citation>
    <scope>NUCLEOTIDE SEQUENCE [LARGE SCALE GENOMIC DNA]</scope>
    <source>
        <strain evidence="2 3">NBC 01774</strain>
    </source>
</reference>